<gene>
    <name evidence="1" type="primary">A07p007400.1_BraROA</name>
    <name evidence="1" type="ORF">IGI04_025536</name>
</gene>
<organism evidence="1 2">
    <name type="scientific">Brassica rapa subsp. trilocularis</name>
    <dbReference type="NCBI Taxonomy" id="1813537"/>
    <lineage>
        <taxon>Eukaryota</taxon>
        <taxon>Viridiplantae</taxon>
        <taxon>Streptophyta</taxon>
        <taxon>Embryophyta</taxon>
        <taxon>Tracheophyta</taxon>
        <taxon>Spermatophyta</taxon>
        <taxon>Magnoliopsida</taxon>
        <taxon>eudicotyledons</taxon>
        <taxon>Gunneridae</taxon>
        <taxon>Pentapetalae</taxon>
        <taxon>rosids</taxon>
        <taxon>malvids</taxon>
        <taxon>Brassicales</taxon>
        <taxon>Brassicaceae</taxon>
        <taxon>Brassiceae</taxon>
        <taxon>Brassica</taxon>
    </lineage>
</organism>
<evidence type="ECO:0000313" key="1">
    <source>
        <dbReference type="EMBL" id="KAG5377694.1"/>
    </source>
</evidence>
<accession>A0ABQ7KTB6</accession>
<sequence>MIVVMTCGNKNMLPDFVSSSLAKNISGEECLGEKHEAATISGEEQEPLILHRRHHDKRKSELQKYKDDPVKLFFGKRF</sequence>
<comment type="caution">
    <text evidence="1">The sequence shown here is derived from an EMBL/GenBank/DDBJ whole genome shotgun (WGS) entry which is preliminary data.</text>
</comment>
<reference evidence="1 2" key="1">
    <citation type="submission" date="2021-03" db="EMBL/GenBank/DDBJ databases">
        <authorList>
            <person name="King G.J."/>
            <person name="Bancroft I."/>
            <person name="Baten A."/>
            <person name="Bloomfield J."/>
            <person name="Borpatragohain P."/>
            <person name="He Z."/>
            <person name="Irish N."/>
            <person name="Irwin J."/>
            <person name="Liu K."/>
            <person name="Mauleon R.P."/>
            <person name="Moore J."/>
            <person name="Morris R."/>
            <person name="Ostergaard L."/>
            <person name="Wang B."/>
            <person name="Wells R."/>
        </authorList>
    </citation>
    <scope>NUCLEOTIDE SEQUENCE [LARGE SCALE GENOMIC DNA]</scope>
    <source>
        <strain evidence="1">R-o-18</strain>
        <tissue evidence="1">Leaf</tissue>
    </source>
</reference>
<dbReference type="Proteomes" id="UP000823674">
    <property type="component" value="Chromosome A07"/>
</dbReference>
<proteinExistence type="predicted"/>
<protein>
    <submittedName>
        <fullName evidence="1">Uncharacterized protein</fullName>
    </submittedName>
</protein>
<keyword evidence="2" id="KW-1185">Reference proteome</keyword>
<dbReference type="EMBL" id="JADBGQ010000009">
    <property type="protein sequence ID" value="KAG5377694.1"/>
    <property type="molecule type" value="Genomic_DNA"/>
</dbReference>
<name>A0ABQ7KTB6_BRACM</name>
<evidence type="ECO:0000313" key="2">
    <source>
        <dbReference type="Proteomes" id="UP000823674"/>
    </source>
</evidence>